<dbReference type="EMBL" id="JASPKY010000022">
    <property type="protein sequence ID" value="KAK9752272.1"/>
    <property type="molecule type" value="Genomic_DNA"/>
</dbReference>
<feature type="compositionally biased region" description="Basic and acidic residues" evidence="1">
    <location>
        <begin position="1"/>
        <end position="11"/>
    </location>
</feature>
<reference evidence="2 3" key="1">
    <citation type="journal article" date="2024" name="BMC Genomics">
        <title>De novo assembly and annotation of Popillia japonica's genome with initial clues to its potential as an invasive pest.</title>
        <authorList>
            <person name="Cucini C."/>
            <person name="Boschi S."/>
            <person name="Funari R."/>
            <person name="Cardaioli E."/>
            <person name="Iannotti N."/>
            <person name="Marturano G."/>
            <person name="Paoli F."/>
            <person name="Bruttini M."/>
            <person name="Carapelli A."/>
            <person name="Frati F."/>
            <person name="Nardi F."/>
        </authorList>
    </citation>
    <scope>NUCLEOTIDE SEQUENCE [LARGE SCALE GENOMIC DNA]</scope>
    <source>
        <strain evidence="2">DMR45628</strain>
    </source>
</reference>
<organism evidence="2 3">
    <name type="scientific">Popillia japonica</name>
    <name type="common">Japanese beetle</name>
    <dbReference type="NCBI Taxonomy" id="7064"/>
    <lineage>
        <taxon>Eukaryota</taxon>
        <taxon>Metazoa</taxon>
        <taxon>Ecdysozoa</taxon>
        <taxon>Arthropoda</taxon>
        <taxon>Hexapoda</taxon>
        <taxon>Insecta</taxon>
        <taxon>Pterygota</taxon>
        <taxon>Neoptera</taxon>
        <taxon>Endopterygota</taxon>
        <taxon>Coleoptera</taxon>
        <taxon>Polyphaga</taxon>
        <taxon>Scarabaeiformia</taxon>
        <taxon>Scarabaeidae</taxon>
        <taxon>Rutelinae</taxon>
        <taxon>Popillia</taxon>
    </lineage>
</organism>
<feature type="compositionally biased region" description="Pro residues" evidence="1">
    <location>
        <begin position="216"/>
        <end position="230"/>
    </location>
</feature>
<accession>A0AAW1N159</accession>
<keyword evidence="3" id="KW-1185">Reference proteome</keyword>
<protein>
    <submittedName>
        <fullName evidence="2">Uncharacterized protein</fullName>
    </submittedName>
</protein>
<name>A0AAW1N159_POPJA</name>
<dbReference type="Proteomes" id="UP001458880">
    <property type="component" value="Unassembled WGS sequence"/>
</dbReference>
<evidence type="ECO:0000256" key="1">
    <source>
        <dbReference type="SAM" id="MobiDB-lite"/>
    </source>
</evidence>
<evidence type="ECO:0000313" key="3">
    <source>
        <dbReference type="Proteomes" id="UP001458880"/>
    </source>
</evidence>
<feature type="region of interest" description="Disordered" evidence="1">
    <location>
        <begin position="204"/>
        <end position="230"/>
    </location>
</feature>
<comment type="caution">
    <text evidence="2">The sequence shown here is derived from an EMBL/GenBank/DDBJ whole genome shotgun (WGS) entry which is preliminary data.</text>
</comment>
<sequence>MSTPDRPRPKQQEPPALKLSSASWTTSSRVSAIQWQSLLKTALSLHPFPGTHHCADGTACIGPLQCILSPFPPSEPILWSAPPERRHQGIPAKALFRYEFRRPGEWRDPIPDEVQPQPHRTRAIYANEQRYCKRRYARPDTAMPIQPKVGDLVMVRDRPFAPRWIGPYPVFDTAGQISLSVEQPEPRRTKQHLNDVRVARLGNTALRLARDGPSGQPTPSPEPTPGPSWA</sequence>
<gene>
    <name evidence="2" type="ORF">QE152_g4366</name>
</gene>
<feature type="region of interest" description="Disordered" evidence="1">
    <location>
        <begin position="1"/>
        <end position="22"/>
    </location>
</feature>
<proteinExistence type="predicted"/>
<dbReference type="AlphaFoldDB" id="A0AAW1N159"/>
<evidence type="ECO:0000313" key="2">
    <source>
        <dbReference type="EMBL" id="KAK9752272.1"/>
    </source>
</evidence>